<dbReference type="InterPro" id="IPR001584">
    <property type="entry name" value="Integrase_cat-core"/>
</dbReference>
<dbReference type="InterPro" id="IPR053392">
    <property type="entry name" value="Transposase_IS30-like"/>
</dbReference>
<dbReference type="EMBL" id="AP035785">
    <property type="protein sequence ID" value="BFO70691.1"/>
    <property type="molecule type" value="Genomic_DNA"/>
</dbReference>
<dbReference type="AlphaFoldDB" id="A0AB33ISW0"/>
<dbReference type="SUPFAM" id="SSF53098">
    <property type="entry name" value="Ribonuclease H-like"/>
    <property type="match status" value="1"/>
</dbReference>
<feature type="domain" description="Integrase catalytic" evidence="1">
    <location>
        <begin position="121"/>
        <end position="281"/>
    </location>
</feature>
<organism evidence="2">
    <name type="scientific">Prevotella sp. GTC17253</name>
    <dbReference type="NCBI Taxonomy" id="3236793"/>
    <lineage>
        <taxon>Bacteria</taxon>
        <taxon>Pseudomonadati</taxon>
        <taxon>Bacteroidota</taxon>
        <taxon>Bacteroidia</taxon>
        <taxon>Bacteroidales</taxon>
        <taxon>Prevotellaceae</taxon>
        <taxon>Prevotella</taxon>
    </lineage>
</organism>
<gene>
    <name evidence="2" type="ORF">GTC17253_06570</name>
</gene>
<dbReference type="Gene3D" id="3.30.420.10">
    <property type="entry name" value="Ribonuclease H-like superfamily/Ribonuclease H"/>
    <property type="match status" value="1"/>
</dbReference>
<dbReference type="GO" id="GO:0003676">
    <property type="term" value="F:nucleic acid binding"/>
    <property type="evidence" value="ECO:0007669"/>
    <property type="project" value="InterPro"/>
</dbReference>
<dbReference type="InterPro" id="IPR012337">
    <property type="entry name" value="RNaseH-like_sf"/>
</dbReference>
<dbReference type="InterPro" id="IPR051917">
    <property type="entry name" value="Transposase-Integrase"/>
</dbReference>
<dbReference type="GO" id="GO:0005829">
    <property type="term" value="C:cytosol"/>
    <property type="evidence" value="ECO:0007669"/>
    <property type="project" value="TreeGrafter"/>
</dbReference>
<accession>A0AB33ISW0</accession>
<evidence type="ECO:0000259" key="1">
    <source>
        <dbReference type="PROSITE" id="PS50994"/>
    </source>
</evidence>
<dbReference type="NCBIfam" id="NF033563">
    <property type="entry name" value="transpos_IS30"/>
    <property type="match status" value="1"/>
</dbReference>
<dbReference type="GO" id="GO:0015074">
    <property type="term" value="P:DNA integration"/>
    <property type="evidence" value="ECO:0007669"/>
    <property type="project" value="InterPro"/>
</dbReference>
<dbReference type="PROSITE" id="PS50994">
    <property type="entry name" value="INTEGRASE"/>
    <property type="match status" value="1"/>
</dbReference>
<dbReference type="PANTHER" id="PTHR10948:SF23">
    <property type="entry name" value="TRANSPOSASE INSI FOR INSERTION SEQUENCE ELEMENT IS30A-RELATED"/>
    <property type="match status" value="1"/>
</dbReference>
<dbReference type="GO" id="GO:0004803">
    <property type="term" value="F:transposase activity"/>
    <property type="evidence" value="ECO:0007669"/>
    <property type="project" value="TreeGrafter"/>
</dbReference>
<dbReference type="PANTHER" id="PTHR10948">
    <property type="entry name" value="TRANSPOSASE"/>
    <property type="match status" value="1"/>
</dbReference>
<sequence length="282" mass="32934">MGISESTLSRELRRNSGGSGNYIWFKAHQKAMERRRRTTSNARLSPELVWRIREYILEEQWSPRQIAGVLSREGIHVSHQSIYNLIHADTTGMLAANTRHKLKYRRRPRPGAFPIANRTSIHQRPKEADGKRFGDFEMDLIVDSCNHAILTMTERSTNMLFMTRLKEGKKAKPLAGEVRRLLLPYKKYMHTITTDNGPEFADHLQITKDLGVTVYFAAPYASWQKGAIENTNKLIRQYIPKSANFDEFTDKKIRMIQKKINRRPREKLGFKTPIEEFYKRIK</sequence>
<protein>
    <submittedName>
        <fullName evidence="2">IS30 family transposase</fullName>
    </submittedName>
</protein>
<evidence type="ECO:0000313" key="2">
    <source>
        <dbReference type="EMBL" id="BFO70691.1"/>
    </source>
</evidence>
<dbReference type="InterPro" id="IPR036397">
    <property type="entry name" value="RNaseH_sf"/>
</dbReference>
<proteinExistence type="predicted"/>
<dbReference type="GO" id="GO:0032196">
    <property type="term" value="P:transposition"/>
    <property type="evidence" value="ECO:0007669"/>
    <property type="project" value="TreeGrafter"/>
</dbReference>
<name>A0AB33ISW0_9BACT</name>
<reference evidence="2" key="1">
    <citation type="submission" date="2024-07" db="EMBL/GenBank/DDBJ databases">
        <title>Complete genome sequence of Prevotella sp. YM-2024 GTC17253.</title>
        <authorList>
            <person name="Hayashi M."/>
            <person name="Muto Y."/>
            <person name="Tanaka K."/>
            <person name="Niwa H."/>
        </authorList>
    </citation>
    <scope>NUCLEOTIDE SEQUENCE</scope>
    <source>
        <strain evidence="2">GTC17253</strain>
    </source>
</reference>